<dbReference type="OrthoDB" id="116480at2"/>
<evidence type="ECO:0000313" key="3">
    <source>
        <dbReference type="Proteomes" id="UP000309676"/>
    </source>
</evidence>
<sequence>MCGMRSGNPVLNDRAFERGGKAYGHATMTLDGTVNKAFILLVILSAGAMVTWNRYFEGQEVFPLAIGSAIVGLVLALIIAFAHRTAPFLAPVYAAAEGIFVGGLSAHYESLYRGITLQAVLLTVAVFVALLLAYKTRLIRATQNFKLGVFAATAGIFIMYLLSFVLGLFGVAVPFLHENGWVGIGISLFIVVIAALNLVLDFDFIESGARNGLPKHMEWYGAFGLVVTLIWLYLEILRLLAKLRSRD</sequence>
<keyword evidence="1" id="KW-0472">Membrane</keyword>
<organism evidence="2 3">
    <name type="scientific">Paenibacillus antri</name>
    <dbReference type="NCBI Taxonomy" id="2582848"/>
    <lineage>
        <taxon>Bacteria</taxon>
        <taxon>Bacillati</taxon>
        <taxon>Bacillota</taxon>
        <taxon>Bacilli</taxon>
        <taxon>Bacillales</taxon>
        <taxon>Paenibacillaceae</taxon>
        <taxon>Paenibacillus</taxon>
    </lineage>
</organism>
<feature type="transmembrane region" description="Helical" evidence="1">
    <location>
        <begin position="37"/>
        <end position="55"/>
    </location>
</feature>
<feature type="transmembrane region" description="Helical" evidence="1">
    <location>
        <begin position="114"/>
        <end position="135"/>
    </location>
</feature>
<name>A0A5R9GHD9_9BACL</name>
<feature type="transmembrane region" description="Helical" evidence="1">
    <location>
        <begin position="220"/>
        <end position="241"/>
    </location>
</feature>
<dbReference type="PIRSF" id="PIRSF009160">
    <property type="entry name" value="UCP009160"/>
    <property type="match status" value="1"/>
</dbReference>
<dbReference type="InterPro" id="IPR010539">
    <property type="entry name" value="BaxI_1-like"/>
</dbReference>
<keyword evidence="1" id="KW-1133">Transmembrane helix</keyword>
<dbReference type="PANTHER" id="PTHR41282:SF1">
    <property type="entry name" value="CONSERVED TRANSMEMBRANE PROTEIN-RELATED"/>
    <property type="match status" value="1"/>
</dbReference>
<feature type="transmembrane region" description="Helical" evidence="1">
    <location>
        <begin position="61"/>
        <end position="81"/>
    </location>
</feature>
<dbReference type="EMBL" id="VCIW01000006">
    <property type="protein sequence ID" value="TLS52193.1"/>
    <property type="molecule type" value="Genomic_DNA"/>
</dbReference>
<reference evidence="2 3" key="1">
    <citation type="submission" date="2019-05" db="EMBL/GenBank/DDBJ databases">
        <authorList>
            <person name="Narsing Rao M.P."/>
            <person name="Li W.J."/>
        </authorList>
    </citation>
    <scope>NUCLEOTIDE SEQUENCE [LARGE SCALE GENOMIC DNA]</scope>
    <source>
        <strain evidence="2 3">SYSU_K30003</strain>
    </source>
</reference>
<protein>
    <submittedName>
        <fullName evidence="2">Bax inhibitor-1/YccA family protein</fullName>
    </submittedName>
</protein>
<comment type="caution">
    <text evidence="2">The sequence shown here is derived from an EMBL/GenBank/DDBJ whole genome shotgun (WGS) entry which is preliminary data.</text>
</comment>
<gene>
    <name evidence="2" type="ORF">FE782_12455</name>
</gene>
<proteinExistence type="predicted"/>
<dbReference type="PANTHER" id="PTHR41282">
    <property type="entry name" value="CONSERVED TRANSMEMBRANE PROTEIN-RELATED"/>
    <property type="match status" value="1"/>
</dbReference>
<keyword evidence="3" id="KW-1185">Reference proteome</keyword>
<dbReference type="Pfam" id="PF12811">
    <property type="entry name" value="BaxI_1"/>
    <property type="match status" value="1"/>
</dbReference>
<feature type="transmembrane region" description="Helical" evidence="1">
    <location>
        <begin position="147"/>
        <end position="175"/>
    </location>
</feature>
<feature type="transmembrane region" description="Helical" evidence="1">
    <location>
        <begin position="181"/>
        <end position="200"/>
    </location>
</feature>
<evidence type="ECO:0000256" key="1">
    <source>
        <dbReference type="SAM" id="Phobius"/>
    </source>
</evidence>
<evidence type="ECO:0000313" key="2">
    <source>
        <dbReference type="EMBL" id="TLS52193.1"/>
    </source>
</evidence>
<keyword evidence="1" id="KW-0812">Transmembrane</keyword>
<accession>A0A5R9GHD9</accession>
<dbReference type="AlphaFoldDB" id="A0A5R9GHD9"/>
<dbReference type="Proteomes" id="UP000309676">
    <property type="component" value="Unassembled WGS sequence"/>
</dbReference>